<name>A0A097A5N3_9PROT</name>
<feature type="non-terminal residue" evidence="1">
    <location>
        <position position="104"/>
    </location>
</feature>
<dbReference type="InterPro" id="IPR051166">
    <property type="entry name" value="Threonine_Synthase"/>
</dbReference>
<accession>A0A097A5N3</accession>
<dbReference type="Gene3D" id="3.40.50.1100">
    <property type="match status" value="2"/>
</dbReference>
<proteinExistence type="predicted"/>
<dbReference type="InterPro" id="IPR036052">
    <property type="entry name" value="TrpB-like_PALP_sf"/>
</dbReference>
<dbReference type="EMBL" id="KF444183">
    <property type="protein sequence ID" value="AIS40991.1"/>
    <property type="molecule type" value="Genomic_DNA"/>
</dbReference>
<dbReference type="PANTHER" id="PTHR42690">
    <property type="entry name" value="THREONINE SYNTHASE FAMILY MEMBER"/>
    <property type="match status" value="1"/>
</dbReference>
<protein>
    <submittedName>
        <fullName evidence="1">Threonine synthase</fullName>
    </submittedName>
</protein>
<feature type="non-terminal residue" evidence="1">
    <location>
        <position position="1"/>
    </location>
</feature>
<organism evidence="1">
    <name type="scientific">Candidatus Tremblayella phenacoccinincola</name>
    <dbReference type="NCBI Taxonomy" id="1010676"/>
    <lineage>
        <taxon>Bacteria</taxon>
        <taxon>Pseudomonadati</taxon>
        <taxon>Pseudomonadota</taxon>
        <taxon>Betaproteobacteria</taxon>
        <taxon>Candidatus Tremblayella</taxon>
    </lineage>
</organism>
<reference evidence="1" key="1">
    <citation type="journal article" date="2014" name="Front. Microbiol.">
        <title>Molecular evidence for ongoing complementarity and horizontal gene transfer in endosymbiotic systems of mealybugs.</title>
        <authorList>
            <person name="Lopez-Madrigal S."/>
            <person name="Beltra A."/>
            <person name="Resurreccion S."/>
            <person name="Soto A."/>
            <person name="Latorre A."/>
            <person name="Moya A."/>
            <person name="Gil R."/>
        </authorList>
    </citation>
    <scope>NUCLEOTIDE SEQUENCE</scope>
</reference>
<dbReference type="SUPFAM" id="SSF53686">
    <property type="entry name" value="Tryptophan synthase beta subunit-like PLP-dependent enzymes"/>
    <property type="match status" value="1"/>
</dbReference>
<evidence type="ECO:0000313" key="1">
    <source>
        <dbReference type="EMBL" id="AIS40991.1"/>
    </source>
</evidence>
<sequence>SSVCTAFQFCKRSSLFVFSPLKSISEYQAEQMYNHLSKKAFNICFNGKFDCCQDIVKILLCRNRSNSGTANSINWSRLLFQTAYYFISYFRVTIEPKEKATFLI</sequence>
<dbReference type="PANTHER" id="PTHR42690:SF1">
    <property type="entry name" value="THREONINE SYNTHASE-LIKE 2"/>
    <property type="match status" value="1"/>
</dbReference>
<dbReference type="AlphaFoldDB" id="A0A097A5N3"/>
<gene>
    <name evidence="1" type="primary">thrC</name>
</gene>